<accession>A0A077ECY4</accession>
<dbReference type="AlphaFoldDB" id="A0A077ECY4"/>
<organism evidence="2 3">
    <name type="scientific">Elizabethkingia anophelis NUHP1</name>
    <dbReference type="NCBI Taxonomy" id="1338011"/>
    <lineage>
        <taxon>Bacteria</taxon>
        <taxon>Pseudomonadati</taxon>
        <taxon>Bacteroidota</taxon>
        <taxon>Flavobacteriia</taxon>
        <taxon>Flavobacteriales</taxon>
        <taxon>Weeksellaceae</taxon>
        <taxon>Elizabethkingia</taxon>
    </lineage>
</organism>
<evidence type="ECO:0000313" key="2">
    <source>
        <dbReference type="EMBL" id="AIL43994.1"/>
    </source>
</evidence>
<reference evidence="2" key="1">
    <citation type="journal article" date="2013" name="Lancet">
        <title>First case of E anophelis outbreak in an intensive-care unit.</title>
        <authorList>
            <person name="Teo J."/>
            <person name="Tan S.Y."/>
            <person name="Tay M."/>
            <person name="Ding Y."/>
            <person name="Kjelleberg S."/>
            <person name="Givskov M."/>
            <person name="Lin R.T."/>
            <person name="Yang L."/>
        </authorList>
    </citation>
    <scope>NUCLEOTIDE SEQUENCE [LARGE SCALE GENOMIC DNA]</scope>
    <source>
        <strain evidence="2">NUHP1</strain>
    </source>
</reference>
<gene>
    <name evidence="2" type="ORF">BD94_0219</name>
</gene>
<name>A0A077ECY4_9FLAO</name>
<keyword evidence="1" id="KW-1133">Transmembrane helix</keyword>
<evidence type="ECO:0000313" key="3">
    <source>
        <dbReference type="Proteomes" id="UP000028933"/>
    </source>
</evidence>
<reference evidence="2" key="2">
    <citation type="journal article" date="2015" name="Genome Biol. Evol.">
        <title>Complete Genome Sequence and Transcriptomic Analysis of the Novel Pathogen Elizabethkingia anophelis in Response to Oxidative Stress.</title>
        <authorList>
            <person name="Li Y."/>
            <person name="Liu Y."/>
            <person name="Chew S.C."/>
            <person name="Tay M."/>
            <person name="Salido M.M."/>
            <person name="Teo J."/>
            <person name="Lauro F.M."/>
            <person name="Givskov M."/>
            <person name="Yang L."/>
        </authorList>
    </citation>
    <scope>NUCLEOTIDE SEQUENCE</scope>
    <source>
        <strain evidence="2">NUHP1</strain>
    </source>
</reference>
<dbReference type="KEGG" id="eao:BD94_0219"/>
<dbReference type="STRING" id="1338011.BD94_0219"/>
<dbReference type="EMBL" id="CP007547">
    <property type="protein sequence ID" value="AIL43994.1"/>
    <property type="molecule type" value="Genomic_DNA"/>
</dbReference>
<evidence type="ECO:0000256" key="1">
    <source>
        <dbReference type="SAM" id="Phobius"/>
    </source>
</evidence>
<protein>
    <submittedName>
        <fullName evidence="2">Uncharacterized protein</fullName>
    </submittedName>
</protein>
<proteinExistence type="predicted"/>
<dbReference type="HOGENOM" id="CLU_1270739_0_0_10"/>
<keyword evidence="1" id="KW-0812">Transmembrane</keyword>
<feature type="transmembrane region" description="Helical" evidence="1">
    <location>
        <begin position="78"/>
        <end position="97"/>
    </location>
</feature>
<keyword evidence="1" id="KW-0472">Membrane</keyword>
<dbReference type="Proteomes" id="UP000028933">
    <property type="component" value="Chromosome"/>
</dbReference>
<dbReference type="eggNOG" id="ENOG50330AT">
    <property type="taxonomic scope" value="Bacteria"/>
</dbReference>
<dbReference type="RefSeq" id="WP_024564812.1">
    <property type="nucleotide sequence ID" value="NZ_CP007547.1"/>
</dbReference>
<sequence length="239" mass="27123">MKTDRSKQYKDQYFAGNSSEAEEKWLKDFSDDVFFKTLREEKEVTMDWSFEDFMEKVEAQPVPAKKIQLTTKPGLSKWYWMAAGFIILLSFGGYLFFNEKTIADVTTTSVAKTEPVKNNSLVNQEQQTIAPEVNIQPSVVIPKTEKKEITEKENIKVLAQKKPLVKKEKEIIETTSVKSVPETGTEAGYNPNYVLINGKPVYDKEEAADLTKKSLNLLASNLDKGIEKVGLIKHLSVNF</sequence>